<reference evidence="1 2" key="1">
    <citation type="submission" date="2022-09" db="EMBL/GenBank/DDBJ databases">
        <title>Chelativorans salina sp. nov., a novel slightly halophilic bacterium isolated from a saline lake sediment enrichment.</title>
        <authorList>
            <person name="Gao L."/>
            <person name="Fang B.-Z."/>
            <person name="Li W.-J."/>
        </authorList>
    </citation>
    <scope>NUCLEOTIDE SEQUENCE [LARGE SCALE GENOMIC DNA]</scope>
    <source>
        <strain evidence="1 2">EGI FJ00035</strain>
    </source>
</reference>
<evidence type="ECO:0000313" key="1">
    <source>
        <dbReference type="EMBL" id="MCT7375032.1"/>
    </source>
</evidence>
<organism evidence="1 2">
    <name type="scientific">Chelativorans salis</name>
    <dbReference type="NCBI Taxonomy" id="2978478"/>
    <lineage>
        <taxon>Bacteria</taxon>
        <taxon>Pseudomonadati</taxon>
        <taxon>Pseudomonadota</taxon>
        <taxon>Alphaproteobacteria</taxon>
        <taxon>Hyphomicrobiales</taxon>
        <taxon>Phyllobacteriaceae</taxon>
        <taxon>Chelativorans</taxon>
    </lineage>
</organism>
<sequence length="117" mass="12699">MSQSCPVLTPAERQVNDILKRAEQAMLATVYKALEDAENQAAEELQSIGSQERPPAYEYFAAVVHQNLFLLLCGADPETCEGGDPEIAARILDNGRKISVHYWAGRNAGPNPANSAD</sequence>
<dbReference type="Proteomes" id="UP001320831">
    <property type="component" value="Unassembled WGS sequence"/>
</dbReference>
<name>A0ABT2LKT5_9HYPH</name>
<keyword evidence="2" id="KW-1185">Reference proteome</keyword>
<evidence type="ECO:0000313" key="2">
    <source>
        <dbReference type="Proteomes" id="UP001320831"/>
    </source>
</evidence>
<protein>
    <submittedName>
        <fullName evidence="1">Uncharacterized protein</fullName>
    </submittedName>
</protein>
<comment type="caution">
    <text evidence="1">The sequence shown here is derived from an EMBL/GenBank/DDBJ whole genome shotgun (WGS) entry which is preliminary data.</text>
</comment>
<accession>A0ABT2LKT5</accession>
<gene>
    <name evidence="1" type="ORF">N5A92_08270</name>
</gene>
<proteinExistence type="predicted"/>
<dbReference type="EMBL" id="JAOCZP010000002">
    <property type="protein sequence ID" value="MCT7375032.1"/>
    <property type="molecule type" value="Genomic_DNA"/>
</dbReference>
<dbReference type="RefSeq" id="WP_260901692.1">
    <property type="nucleotide sequence ID" value="NZ_JAOCZP010000002.1"/>
</dbReference>